<dbReference type="Proteomes" id="UP001287356">
    <property type="component" value="Unassembled WGS sequence"/>
</dbReference>
<dbReference type="AlphaFoldDB" id="A0AAE0K3U7"/>
<accession>A0AAE0K3U7</accession>
<keyword evidence="3" id="KW-1185">Reference proteome</keyword>
<evidence type="ECO:0000259" key="1">
    <source>
        <dbReference type="PROSITE" id="PS50181"/>
    </source>
</evidence>
<name>A0AAE0K3U7_9PEZI</name>
<feature type="domain" description="F-box" evidence="1">
    <location>
        <begin position="2"/>
        <end position="49"/>
    </location>
</feature>
<proteinExistence type="predicted"/>
<evidence type="ECO:0000313" key="2">
    <source>
        <dbReference type="EMBL" id="KAK3368941.1"/>
    </source>
</evidence>
<evidence type="ECO:0000313" key="3">
    <source>
        <dbReference type="Proteomes" id="UP001287356"/>
    </source>
</evidence>
<reference evidence="2" key="1">
    <citation type="journal article" date="2023" name="Mol. Phylogenet. Evol.">
        <title>Genome-scale phylogeny and comparative genomics of the fungal order Sordariales.</title>
        <authorList>
            <person name="Hensen N."/>
            <person name="Bonometti L."/>
            <person name="Westerberg I."/>
            <person name="Brannstrom I.O."/>
            <person name="Guillou S."/>
            <person name="Cros-Aarteil S."/>
            <person name="Calhoun S."/>
            <person name="Haridas S."/>
            <person name="Kuo A."/>
            <person name="Mondo S."/>
            <person name="Pangilinan J."/>
            <person name="Riley R."/>
            <person name="LaButti K."/>
            <person name="Andreopoulos B."/>
            <person name="Lipzen A."/>
            <person name="Chen C."/>
            <person name="Yan M."/>
            <person name="Daum C."/>
            <person name="Ng V."/>
            <person name="Clum A."/>
            <person name="Steindorff A."/>
            <person name="Ohm R.A."/>
            <person name="Martin F."/>
            <person name="Silar P."/>
            <person name="Natvig D.O."/>
            <person name="Lalanne C."/>
            <person name="Gautier V."/>
            <person name="Ament-Velasquez S.L."/>
            <person name="Kruys A."/>
            <person name="Hutchinson M.I."/>
            <person name="Powell A.J."/>
            <person name="Barry K."/>
            <person name="Miller A.N."/>
            <person name="Grigoriev I.V."/>
            <person name="Debuchy R."/>
            <person name="Gladieux P."/>
            <person name="Hiltunen Thoren M."/>
            <person name="Johannesson H."/>
        </authorList>
    </citation>
    <scope>NUCLEOTIDE SEQUENCE</scope>
    <source>
        <strain evidence="2">CBS 958.72</strain>
    </source>
</reference>
<dbReference type="Pfam" id="PF12937">
    <property type="entry name" value="F-box-like"/>
    <property type="match status" value="1"/>
</dbReference>
<dbReference type="SUPFAM" id="SSF81383">
    <property type="entry name" value="F-box domain"/>
    <property type="match status" value="1"/>
</dbReference>
<dbReference type="InterPro" id="IPR036047">
    <property type="entry name" value="F-box-like_dom_sf"/>
</dbReference>
<reference evidence="2" key="2">
    <citation type="submission" date="2023-06" db="EMBL/GenBank/DDBJ databases">
        <authorList>
            <consortium name="Lawrence Berkeley National Laboratory"/>
            <person name="Haridas S."/>
            <person name="Hensen N."/>
            <person name="Bonometti L."/>
            <person name="Westerberg I."/>
            <person name="Brannstrom I.O."/>
            <person name="Guillou S."/>
            <person name="Cros-Aarteil S."/>
            <person name="Calhoun S."/>
            <person name="Kuo A."/>
            <person name="Mondo S."/>
            <person name="Pangilinan J."/>
            <person name="Riley R."/>
            <person name="Labutti K."/>
            <person name="Andreopoulos B."/>
            <person name="Lipzen A."/>
            <person name="Chen C."/>
            <person name="Yanf M."/>
            <person name="Daum C."/>
            <person name="Ng V."/>
            <person name="Clum A."/>
            <person name="Steindorff A."/>
            <person name="Ohm R."/>
            <person name="Martin F."/>
            <person name="Silar P."/>
            <person name="Natvig D."/>
            <person name="Lalanne C."/>
            <person name="Gautier V."/>
            <person name="Ament-Velasquez S.L."/>
            <person name="Kruys A."/>
            <person name="Hutchinson M.I."/>
            <person name="Powell A.J."/>
            <person name="Barry K."/>
            <person name="Miller A.N."/>
            <person name="Grigoriev I.V."/>
            <person name="Debuchy R."/>
            <person name="Gladieux P."/>
            <person name="Thoren M.H."/>
            <person name="Johannesson H."/>
        </authorList>
    </citation>
    <scope>NUCLEOTIDE SEQUENCE</scope>
    <source>
        <strain evidence="2">CBS 958.72</strain>
    </source>
</reference>
<dbReference type="PROSITE" id="PS50181">
    <property type="entry name" value="FBOX"/>
    <property type="match status" value="1"/>
</dbReference>
<dbReference type="EMBL" id="JAULSN010000006">
    <property type="protein sequence ID" value="KAK3368941.1"/>
    <property type="molecule type" value="Genomic_DNA"/>
</dbReference>
<dbReference type="SMART" id="SM00256">
    <property type="entry name" value="FBOX"/>
    <property type="match status" value="1"/>
</dbReference>
<dbReference type="Gene3D" id="1.20.1280.50">
    <property type="match status" value="1"/>
</dbReference>
<sequence>MAVLLIQLPPEIVHNILSFVDPDTLPVLQKTCRYFYTFVKGNSALCREIYCHTLDEPPSYDLDWERELQDVLRLRRICARKGTEKKSELPFVFNTATRLLKNASRGGTRQARSVTYPESRNASLLTELFESDENREAFLSRSFLFERARGRTNGIQNPPQEDHQQSAKLHSLFGMPLLKLGRTRSSRMYPFACSKVYDLREYTEDTRWGPFMNDGSDRIDWEKVEAILLVLRNNMNNKGLDTFPIFSNFWNKAFGGSWPRSYIPWPEEQERSELELQDPYNVSGTWLRVVCFLDYNDFFSYNFPIGDHLPDNIPRPALNTGEATRLILMKIHVTKIKAPGESDGQDHPVVHFEGFSRSLDGSWDENADSDLRGTARMTPEGEVRWTTYSIFSGIERWKSEGIQLGGIQSARGVVGNWFDKDLDPHGPCGPTAFWKISDLEPNSDDQQVLLHDFLPIVDGYEEELDEEEYLDGLGDILLPVDLEINEFFGGDDD</sequence>
<gene>
    <name evidence="2" type="ORF">B0T24DRAFT_707124</name>
</gene>
<dbReference type="CDD" id="cd09917">
    <property type="entry name" value="F-box_SF"/>
    <property type="match status" value="1"/>
</dbReference>
<comment type="caution">
    <text evidence="2">The sequence shown here is derived from an EMBL/GenBank/DDBJ whole genome shotgun (WGS) entry which is preliminary data.</text>
</comment>
<dbReference type="InterPro" id="IPR001810">
    <property type="entry name" value="F-box_dom"/>
</dbReference>
<organism evidence="2 3">
    <name type="scientific">Lasiosphaeria ovina</name>
    <dbReference type="NCBI Taxonomy" id="92902"/>
    <lineage>
        <taxon>Eukaryota</taxon>
        <taxon>Fungi</taxon>
        <taxon>Dikarya</taxon>
        <taxon>Ascomycota</taxon>
        <taxon>Pezizomycotina</taxon>
        <taxon>Sordariomycetes</taxon>
        <taxon>Sordariomycetidae</taxon>
        <taxon>Sordariales</taxon>
        <taxon>Lasiosphaeriaceae</taxon>
        <taxon>Lasiosphaeria</taxon>
    </lineage>
</organism>
<protein>
    <submittedName>
        <fullName evidence="2">F-box domain-containing protein</fullName>
    </submittedName>
</protein>